<comment type="cofactor">
    <cofactor evidence="1">
        <name>a divalent metal cation</name>
        <dbReference type="ChEBI" id="CHEBI:60240"/>
    </cofactor>
</comment>
<dbReference type="GeneID" id="113497521"/>
<evidence type="ECO:0000256" key="6">
    <source>
        <dbReference type="ARBA" id="ARBA00022801"/>
    </source>
</evidence>
<dbReference type="RefSeq" id="XP_026732897.1">
    <property type="nucleotide sequence ID" value="XM_026877096.1"/>
</dbReference>
<dbReference type="Proteomes" id="UP000322000">
    <property type="component" value="Chromosome 9"/>
</dbReference>
<keyword evidence="6" id="KW-0378">Hydrolase</keyword>
<accession>A0A7E5VX89</accession>
<dbReference type="Proteomes" id="UP000322000">
    <property type="component" value="Chromosome 8"/>
</dbReference>
<dbReference type="InterPro" id="IPR027806">
    <property type="entry name" value="HARBI1_dom"/>
</dbReference>
<comment type="similarity">
    <text evidence="3">Belongs to the HARBI1 family.</text>
</comment>
<comment type="subcellular location">
    <subcellularLocation>
        <location evidence="2">Nucleus</location>
    </subcellularLocation>
</comment>
<dbReference type="KEGG" id="tnl:113496987"/>
<proteinExistence type="inferred from homology"/>
<sequence length="392" mass="45843">MDVEETALLLYVRRRREFKRKKKQWWVHPYLADRCKKGQFVNIYADLRRYPDKFFNYVRMSVRSFDELLTLCENDLLKQDTILRKSISPEEKLFVTLRYLASGCTMRELHYSFRLGQTTLSTIIKEVCAVIWDKLQTCLSLPATANDWMKIADGFEKHANFPHCIGSIDGKHIRLIQPADSGSMYYNYKHFFSLVLMAACDANYNFIYIDVGAYGKSSDSAIFQETELYKKLISNTLNIPEPLQISENNPTLFPYVFIGDEAFGLSTNIMRPYGGNNLSAEKKIFNYRLSRARRYIECTFGILTNKWRIFHRPLNVHTELAKSIVRTCCVLHNFVRSRDGYSYDDTLTIMGFQTTTQQNFNRGGRAATTTRDNFTHYFVNENPLSWQNNYIH</sequence>
<protein>
    <submittedName>
        <fullName evidence="10 11">Protein ALP1-like</fullName>
    </submittedName>
</protein>
<evidence type="ECO:0000256" key="7">
    <source>
        <dbReference type="ARBA" id="ARBA00023242"/>
    </source>
</evidence>
<name>A0A7E5VX89_TRINI</name>
<gene>
    <name evidence="11" type="primary">LOC113497521</name>
    <name evidence="10" type="synonym">LOC113496987</name>
</gene>
<evidence type="ECO:0000256" key="2">
    <source>
        <dbReference type="ARBA" id="ARBA00004123"/>
    </source>
</evidence>
<evidence type="ECO:0000313" key="11">
    <source>
        <dbReference type="RefSeq" id="XP_026732897.1"/>
    </source>
</evidence>
<dbReference type="GO" id="GO:0046872">
    <property type="term" value="F:metal ion binding"/>
    <property type="evidence" value="ECO:0007669"/>
    <property type="project" value="UniProtKB-KW"/>
</dbReference>
<keyword evidence="9" id="KW-1185">Reference proteome</keyword>
<evidence type="ECO:0000259" key="8">
    <source>
        <dbReference type="Pfam" id="PF13359"/>
    </source>
</evidence>
<evidence type="ECO:0000313" key="10">
    <source>
        <dbReference type="RefSeq" id="XP_026732211.1"/>
    </source>
</evidence>
<evidence type="ECO:0000256" key="4">
    <source>
        <dbReference type="ARBA" id="ARBA00022722"/>
    </source>
</evidence>
<dbReference type="InterPro" id="IPR045249">
    <property type="entry name" value="HARBI1-like"/>
</dbReference>
<keyword evidence="7" id="KW-0539">Nucleus</keyword>
<dbReference type="GO" id="GO:0004518">
    <property type="term" value="F:nuclease activity"/>
    <property type="evidence" value="ECO:0007669"/>
    <property type="project" value="UniProtKB-KW"/>
</dbReference>
<keyword evidence="4" id="KW-0540">Nuclease</keyword>
<dbReference type="RefSeq" id="XP_026732211.1">
    <property type="nucleotide sequence ID" value="XM_026876410.1"/>
</dbReference>
<dbReference type="AlphaFoldDB" id="A0A7E5VX89"/>
<dbReference type="PANTHER" id="PTHR22930:SF269">
    <property type="entry name" value="NUCLEASE HARBI1-LIKE PROTEIN"/>
    <property type="match status" value="1"/>
</dbReference>
<evidence type="ECO:0000256" key="1">
    <source>
        <dbReference type="ARBA" id="ARBA00001968"/>
    </source>
</evidence>
<feature type="domain" description="DDE Tnp4" evidence="8">
    <location>
        <begin position="168"/>
        <end position="333"/>
    </location>
</feature>
<evidence type="ECO:0000256" key="5">
    <source>
        <dbReference type="ARBA" id="ARBA00022723"/>
    </source>
</evidence>
<organism evidence="9 11">
    <name type="scientific">Trichoplusia ni</name>
    <name type="common">Cabbage looper</name>
    <dbReference type="NCBI Taxonomy" id="7111"/>
    <lineage>
        <taxon>Eukaryota</taxon>
        <taxon>Metazoa</taxon>
        <taxon>Ecdysozoa</taxon>
        <taxon>Arthropoda</taxon>
        <taxon>Hexapoda</taxon>
        <taxon>Insecta</taxon>
        <taxon>Pterygota</taxon>
        <taxon>Neoptera</taxon>
        <taxon>Endopterygota</taxon>
        <taxon>Lepidoptera</taxon>
        <taxon>Glossata</taxon>
        <taxon>Ditrysia</taxon>
        <taxon>Noctuoidea</taxon>
        <taxon>Noctuidae</taxon>
        <taxon>Plusiinae</taxon>
        <taxon>Trichoplusia</taxon>
    </lineage>
</organism>
<dbReference type="Pfam" id="PF13359">
    <property type="entry name" value="DDE_Tnp_4"/>
    <property type="match status" value="1"/>
</dbReference>
<evidence type="ECO:0000313" key="9">
    <source>
        <dbReference type="Proteomes" id="UP000322000"/>
    </source>
</evidence>
<dbReference type="KEGG" id="tnl:113497521"/>
<dbReference type="GO" id="GO:0016787">
    <property type="term" value="F:hydrolase activity"/>
    <property type="evidence" value="ECO:0007669"/>
    <property type="project" value="UniProtKB-KW"/>
</dbReference>
<keyword evidence="5" id="KW-0479">Metal-binding</keyword>
<dbReference type="GO" id="GO:0005634">
    <property type="term" value="C:nucleus"/>
    <property type="evidence" value="ECO:0007669"/>
    <property type="project" value="UniProtKB-SubCell"/>
</dbReference>
<evidence type="ECO:0000256" key="3">
    <source>
        <dbReference type="ARBA" id="ARBA00006958"/>
    </source>
</evidence>
<reference evidence="10 11" key="1">
    <citation type="submission" date="2025-04" db="UniProtKB">
        <authorList>
            <consortium name="RefSeq"/>
        </authorList>
    </citation>
    <scope>IDENTIFICATION</scope>
</reference>
<dbReference type="PANTHER" id="PTHR22930">
    <property type="match status" value="1"/>
</dbReference>
<dbReference type="OrthoDB" id="2668416at2759"/>